<protein>
    <recommendedName>
        <fullName evidence="5 7">U-box domain-containing protein</fullName>
        <ecNumber evidence="5">2.3.2.27</ecNumber>
    </recommendedName>
    <alternativeName>
        <fullName evidence="5">RING-type E3 ubiquitin transferase PUB</fullName>
    </alternativeName>
</protein>
<dbReference type="InterPro" id="IPR058678">
    <property type="entry name" value="ARM_PUB"/>
</dbReference>
<organism evidence="8 9">
    <name type="scientific">Carnegiea gigantea</name>
    <dbReference type="NCBI Taxonomy" id="171969"/>
    <lineage>
        <taxon>Eukaryota</taxon>
        <taxon>Viridiplantae</taxon>
        <taxon>Streptophyta</taxon>
        <taxon>Embryophyta</taxon>
        <taxon>Tracheophyta</taxon>
        <taxon>Spermatophyta</taxon>
        <taxon>Magnoliopsida</taxon>
        <taxon>eudicotyledons</taxon>
        <taxon>Gunneridae</taxon>
        <taxon>Pentapetalae</taxon>
        <taxon>Caryophyllales</taxon>
        <taxon>Cactineae</taxon>
        <taxon>Cactaceae</taxon>
        <taxon>Cactoideae</taxon>
        <taxon>Echinocereeae</taxon>
        <taxon>Carnegiea</taxon>
    </lineage>
</organism>
<feature type="compositionally biased region" description="Basic and acidic residues" evidence="6">
    <location>
        <begin position="975"/>
        <end position="993"/>
    </location>
</feature>
<dbReference type="InterPro" id="IPR045185">
    <property type="entry name" value="PUB22/23/24-like"/>
</dbReference>
<comment type="pathway">
    <text evidence="2 5">Protein modification; protein ubiquitination.</text>
</comment>
<dbReference type="FunFam" id="3.30.40.10:FF:000442">
    <property type="entry name" value="RING-type E3 ubiquitin transferase"/>
    <property type="match status" value="1"/>
</dbReference>
<evidence type="ECO:0000259" key="7">
    <source>
        <dbReference type="PROSITE" id="PS51698"/>
    </source>
</evidence>
<dbReference type="PANTHER" id="PTHR22849:SF163">
    <property type="entry name" value="U-BOX DOMAIN-CONTAINING PROTEIN"/>
    <property type="match status" value="1"/>
</dbReference>
<dbReference type="AlphaFoldDB" id="A0A9Q1KA21"/>
<feature type="domain" description="U-box" evidence="7">
    <location>
        <begin position="9"/>
        <end position="83"/>
    </location>
</feature>
<feature type="region of interest" description="Disordered" evidence="6">
    <location>
        <begin position="942"/>
        <end position="1063"/>
    </location>
</feature>
<dbReference type="Gene3D" id="3.30.40.10">
    <property type="entry name" value="Zinc/RING finger domain, C3HC4 (zinc finger)"/>
    <property type="match status" value="1"/>
</dbReference>
<sequence length="1063" mass="119536">MAKNELCLTIPSYFKCPISLEVMKSPVSLSTGVTYDRSSIQAWLDGGHTTCPATMQPLSSPSFVPNLTLHRLIHLWSLSHLPPSPSSSLPSLISQLNNTKDTLTLSISLRNVLDRVKNSAENRRVLGNSDHFLASIVRLWSRFGSDSDNIANLESVLLILDLILSESDEIREKIHKLIFNGGSNCLQKFVYVLRNGSTESKAASARILEKIAINAETKRAMIETPGLLSELYNLVTLRSDTSIEAGLSAMIAIARSRSVKSELVKKRIVKTVTEILCNEGTPNPVVQRSMEFLEALSTVAEGRSAICEEERCVAEIVRRLMKVSDKATEHGVTVVWSVCYLFPDAKAKETVARSKGVAKCLLLLQSNCSPIVKQMCADLVKMMMAAEEGFSLGSMNDFFDESDEAFDVSLDAESFFTILNEENDNSHPLLVEEDRVLAIYYEGAMFAISNVDLDRYQMIDLHHDAYVEGRKCGVDVPEYFGFVFCPPESQKKLPLQSDEDWRNLLEASQAGPTKQPVEPVLAQCRGLEAYDLRDLSQPRGVSNYDYDREFGESRSSGNGESDFDDSVDPDFDVVDVQEGDGEEECSESLVDSDENGSSDGSDADEIENVDIRDEIPRHIDAEAKDDDGNPTENVWNKMYQNENMWVRNSDGEVSIAVGDMFVDKDQWSKVIKEYAIQESFALQRIKNDRLQENKMASHPWVAQQLVTDFKANPTMQAANMQMLIMERYGVSVPKHTCNRAKKLLKSWVDGAKLHMLFWTACNAYNKHAHNQATEAIKKESVAAYEWLLGEPVENWSNYTFPVHLKCPDNTTNFVKSFNGKIELYRHKPIFTLLEEIRRKFMKTIANIFKVGKSWPGHVVPRVKMIITKTELESRGCVVTPGGRGLFEVLDGSTTFTVNLAQHHCDCMMWDISVQLKRGRPPCERRRDKTEKRKVYTRTNTLRCSKYRQFGHNSRSHRENNMLQIRRGKDKPRKPKVGEKRRVGRPSKVDENTLKKAKTTEGTSSQPTTATPSSSELHRTLSSSSQPVTAQPSSRAPPSSTRQTRSQTILANTTRQTRSQTKQA</sequence>
<dbReference type="Pfam" id="PF25598">
    <property type="entry name" value="ARM_PUB"/>
    <property type="match status" value="1"/>
</dbReference>
<comment type="catalytic activity">
    <reaction evidence="1 5">
        <text>S-ubiquitinyl-[E2 ubiquitin-conjugating enzyme]-L-cysteine + [acceptor protein]-L-lysine = [E2 ubiquitin-conjugating enzyme]-L-cysteine + N(6)-ubiquitinyl-[acceptor protein]-L-lysine.</text>
        <dbReference type="EC" id="2.3.2.27"/>
    </reaction>
</comment>
<keyword evidence="3 5" id="KW-0808">Transferase</keyword>
<evidence type="ECO:0000256" key="6">
    <source>
        <dbReference type="SAM" id="MobiDB-lite"/>
    </source>
</evidence>
<dbReference type="SUPFAM" id="SSF48371">
    <property type="entry name" value="ARM repeat"/>
    <property type="match status" value="1"/>
</dbReference>
<evidence type="ECO:0000313" key="9">
    <source>
        <dbReference type="Proteomes" id="UP001153076"/>
    </source>
</evidence>
<dbReference type="OrthoDB" id="10064100at2759"/>
<evidence type="ECO:0000256" key="1">
    <source>
        <dbReference type="ARBA" id="ARBA00000900"/>
    </source>
</evidence>
<feature type="compositionally biased region" description="Basic and acidic residues" evidence="6">
    <location>
        <begin position="609"/>
        <end position="622"/>
    </location>
</feature>
<dbReference type="EMBL" id="JAKOGI010000231">
    <property type="protein sequence ID" value="KAJ8439067.1"/>
    <property type="molecule type" value="Genomic_DNA"/>
</dbReference>
<evidence type="ECO:0000313" key="8">
    <source>
        <dbReference type="EMBL" id="KAJ8439067.1"/>
    </source>
</evidence>
<proteinExistence type="predicted"/>
<keyword evidence="9" id="KW-1185">Reference proteome</keyword>
<dbReference type="SMART" id="SM00504">
    <property type="entry name" value="Ubox"/>
    <property type="match status" value="1"/>
</dbReference>
<feature type="compositionally biased region" description="Polar residues" evidence="6">
    <location>
        <begin position="1025"/>
        <end position="1063"/>
    </location>
</feature>
<dbReference type="Pfam" id="PF04564">
    <property type="entry name" value="U-box"/>
    <property type="match status" value="1"/>
</dbReference>
<accession>A0A9Q1KA21</accession>
<dbReference type="InterPro" id="IPR016024">
    <property type="entry name" value="ARM-type_fold"/>
</dbReference>
<feature type="compositionally biased region" description="Low complexity" evidence="6">
    <location>
        <begin position="1002"/>
        <end position="1024"/>
    </location>
</feature>
<comment type="function">
    <text evidence="5">Functions as an E3 ubiquitin ligase.</text>
</comment>
<keyword evidence="4 5" id="KW-0833">Ubl conjugation pathway</keyword>
<evidence type="ECO:0000256" key="2">
    <source>
        <dbReference type="ARBA" id="ARBA00004906"/>
    </source>
</evidence>
<dbReference type="InterPro" id="IPR011989">
    <property type="entry name" value="ARM-like"/>
</dbReference>
<dbReference type="EC" id="2.3.2.27" evidence="5"/>
<dbReference type="GO" id="GO:0061630">
    <property type="term" value="F:ubiquitin protein ligase activity"/>
    <property type="evidence" value="ECO:0007669"/>
    <property type="project" value="UniProtKB-UniRule"/>
</dbReference>
<gene>
    <name evidence="8" type="ORF">Cgig2_018461</name>
</gene>
<dbReference type="GO" id="GO:0016567">
    <property type="term" value="P:protein ubiquitination"/>
    <property type="evidence" value="ECO:0007669"/>
    <property type="project" value="UniProtKB-UniRule"/>
</dbReference>
<dbReference type="PROSITE" id="PS51698">
    <property type="entry name" value="U_BOX"/>
    <property type="match status" value="1"/>
</dbReference>
<dbReference type="Proteomes" id="UP001153076">
    <property type="component" value="Unassembled WGS sequence"/>
</dbReference>
<comment type="caution">
    <text evidence="8">The sequence shown here is derived from an EMBL/GenBank/DDBJ whole genome shotgun (WGS) entry which is preliminary data.</text>
</comment>
<dbReference type="InterPro" id="IPR003613">
    <property type="entry name" value="Ubox_domain"/>
</dbReference>
<dbReference type="InterPro" id="IPR045210">
    <property type="entry name" value="RING-Ubox_PUB"/>
</dbReference>
<dbReference type="PANTHER" id="PTHR22849">
    <property type="entry name" value="WDSAM1 PROTEIN"/>
    <property type="match status" value="1"/>
</dbReference>
<feature type="compositionally biased region" description="Acidic residues" evidence="6">
    <location>
        <begin position="561"/>
        <end position="608"/>
    </location>
</feature>
<evidence type="ECO:0000256" key="3">
    <source>
        <dbReference type="ARBA" id="ARBA00022679"/>
    </source>
</evidence>
<dbReference type="Gene3D" id="1.25.10.10">
    <property type="entry name" value="Leucine-rich Repeat Variant"/>
    <property type="match status" value="1"/>
</dbReference>
<evidence type="ECO:0000256" key="5">
    <source>
        <dbReference type="RuleBase" id="RU369093"/>
    </source>
</evidence>
<reference evidence="8" key="1">
    <citation type="submission" date="2022-04" db="EMBL/GenBank/DDBJ databases">
        <title>Carnegiea gigantea Genome sequencing and assembly v2.</title>
        <authorList>
            <person name="Copetti D."/>
            <person name="Sanderson M.J."/>
            <person name="Burquez A."/>
            <person name="Wojciechowski M.F."/>
        </authorList>
    </citation>
    <scope>NUCLEOTIDE SEQUENCE</scope>
    <source>
        <strain evidence="8">SGP5-SGP5p</strain>
        <tissue evidence="8">Aerial part</tissue>
    </source>
</reference>
<dbReference type="InterPro" id="IPR013083">
    <property type="entry name" value="Znf_RING/FYVE/PHD"/>
</dbReference>
<feature type="compositionally biased region" description="Basic residues" evidence="6">
    <location>
        <begin position="965"/>
        <end position="974"/>
    </location>
</feature>
<feature type="region of interest" description="Disordered" evidence="6">
    <location>
        <begin position="538"/>
        <end position="631"/>
    </location>
</feature>
<name>A0A9Q1KA21_9CARY</name>
<dbReference type="SUPFAM" id="SSF57850">
    <property type="entry name" value="RING/U-box"/>
    <property type="match status" value="1"/>
</dbReference>
<dbReference type="CDD" id="cd16664">
    <property type="entry name" value="RING-Ubox_PUB"/>
    <property type="match status" value="1"/>
</dbReference>
<evidence type="ECO:0000256" key="4">
    <source>
        <dbReference type="ARBA" id="ARBA00022786"/>
    </source>
</evidence>